<proteinExistence type="predicted"/>
<dbReference type="AlphaFoldDB" id="A0A382MG43"/>
<dbReference type="PANTHER" id="PTHR45339">
    <property type="entry name" value="HYBRID SIGNAL TRANSDUCTION HISTIDINE KINASE J"/>
    <property type="match status" value="1"/>
</dbReference>
<gene>
    <name evidence="3" type="ORF">METZ01_LOCUS300778</name>
</gene>
<dbReference type="InterPro" id="IPR001789">
    <property type="entry name" value="Sig_transdc_resp-reg_receiver"/>
</dbReference>
<keyword evidence="1" id="KW-0597">Phosphoprotein</keyword>
<name>A0A382MG43_9ZZZZ</name>
<dbReference type="GO" id="GO:0000160">
    <property type="term" value="P:phosphorelay signal transduction system"/>
    <property type="evidence" value="ECO:0007669"/>
    <property type="project" value="InterPro"/>
</dbReference>
<dbReference type="PANTHER" id="PTHR45339:SF3">
    <property type="entry name" value="HISTIDINE KINASE"/>
    <property type="match status" value="1"/>
</dbReference>
<organism evidence="3">
    <name type="scientific">marine metagenome</name>
    <dbReference type="NCBI Taxonomy" id="408172"/>
    <lineage>
        <taxon>unclassified sequences</taxon>
        <taxon>metagenomes</taxon>
        <taxon>ecological metagenomes</taxon>
    </lineage>
</organism>
<dbReference type="InterPro" id="IPR011006">
    <property type="entry name" value="CheY-like_superfamily"/>
</dbReference>
<dbReference type="Gene3D" id="3.40.50.2300">
    <property type="match status" value="1"/>
</dbReference>
<dbReference type="SMART" id="SM00448">
    <property type="entry name" value="REC"/>
    <property type="match status" value="1"/>
</dbReference>
<evidence type="ECO:0000256" key="1">
    <source>
        <dbReference type="ARBA" id="ARBA00022553"/>
    </source>
</evidence>
<reference evidence="3" key="1">
    <citation type="submission" date="2018-05" db="EMBL/GenBank/DDBJ databases">
        <authorList>
            <person name="Lanie J.A."/>
            <person name="Ng W.-L."/>
            <person name="Kazmierczak K.M."/>
            <person name="Andrzejewski T.M."/>
            <person name="Davidsen T.M."/>
            <person name="Wayne K.J."/>
            <person name="Tettelin H."/>
            <person name="Glass J.I."/>
            <person name="Rusch D."/>
            <person name="Podicherti R."/>
            <person name="Tsui H.-C.T."/>
            <person name="Winkler M.E."/>
        </authorList>
    </citation>
    <scope>NUCLEOTIDE SEQUENCE</scope>
</reference>
<protein>
    <recommendedName>
        <fullName evidence="2">Response regulatory domain-containing protein</fullName>
    </recommendedName>
</protein>
<dbReference type="EMBL" id="UINC01093476">
    <property type="protein sequence ID" value="SVC47924.1"/>
    <property type="molecule type" value="Genomic_DNA"/>
</dbReference>
<dbReference type="SUPFAM" id="SSF52172">
    <property type="entry name" value="CheY-like"/>
    <property type="match status" value="1"/>
</dbReference>
<dbReference type="PROSITE" id="PS50110">
    <property type="entry name" value="RESPONSE_REGULATORY"/>
    <property type="match status" value="1"/>
</dbReference>
<feature type="domain" description="Response regulatory" evidence="2">
    <location>
        <begin position="1"/>
        <end position="104"/>
    </location>
</feature>
<sequence>MLNRRLELKNFNVLCAHDGQEAIDIAISEIPDLILMDLSIPIKDGLTATKEIKKNKVTMDIPVIALTAHAMDTDKNDALEAGCDEFATKPVKFQALLNKMELLLDKDN</sequence>
<evidence type="ECO:0000259" key="2">
    <source>
        <dbReference type="PROSITE" id="PS50110"/>
    </source>
</evidence>
<dbReference type="Pfam" id="PF00072">
    <property type="entry name" value="Response_reg"/>
    <property type="match status" value="1"/>
</dbReference>
<evidence type="ECO:0000313" key="3">
    <source>
        <dbReference type="EMBL" id="SVC47924.1"/>
    </source>
</evidence>
<accession>A0A382MG43</accession>